<name>A0A4S4M563_9AGAM</name>
<dbReference type="EMBL" id="SGPL01000025">
    <property type="protein sequence ID" value="THH20279.1"/>
    <property type="molecule type" value="Genomic_DNA"/>
</dbReference>
<keyword evidence="8" id="KW-1185">Reference proteome</keyword>
<keyword evidence="4" id="KW-1015">Disulfide bond</keyword>
<comment type="caution">
    <text evidence="7">The sequence shown here is derived from an EMBL/GenBank/DDBJ whole genome shotgun (WGS) entry which is preliminary data.</text>
</comment>
<feature type="compositionally biased region" description="Basic and acidic residues" evidence="5">
    <location>
        <begin position="764"/>
        <end position="781"/>
    </location>
</feature>
<evidence type="ECO:0000313" key="7">
    <source>
        <dbReference type="EMBL" id="THH20279.1"/>
    </source>
</evidence>
<dbReference type="GO" id="GO:0005576">
    <property type="term" value="C:extracellular region"/>
    <property type="evidence" value="ECO:0007669"/>
    <property type="project" value="UniProtKB-SubCell"/>
</dbReference>
<feature type="compositionally biased region" description="Polar residues" evidence="5">
    <location>
        <begin position="632"/>
        <end position="643"/>
    </location>
</feature>
<protein>
    <recommendedName>
        <fullName evidence="6">CFEM domain-containing protein</fullName>
    </recommendedName>
</protein>
<evidence type="ECO:0000256" key="2">
    <source>
        <dbReference type="ARBA" id="ARBA00022525"/>
    </source>
</evidence>
<dbReference type="Pfam" id="PF05730">
    <property type="entry name" value="CFEM"/>
    <property type="match status" value="1"/>
</dbReference>
<evidence type="ECO:0000256" key="3">
    <source>
        <dbReference type="ARBA" id="ARBA00022729"/>
    </source>
</evidence>
<gene>
    <name evidence="7" type="ORF">EW146_g1037</name>
</gene>
<dbReference type="InterPro" id="IPR008427">
    <property type="entry name" value="Extracellular_membr_CFEM_dom"/>
</dbReference>
<feature type="compositionally biased region" description="Low complexity" evidence="5">
    <location>
        <begin position="746"/>
        <end position="755"/>
    </location>
</feature>
<reference evidence="7 8" key="1">
    <citation type="submission" date="2019-02" db="EMBL/GenBank/DDBJ databases">
        <title>Genome sequencing of the rare red list fungi Bondarzewia mesenterica.</title>
        <authorList>
            <person name="Buettner E."/>
            <person name="Kellner H."/>
        </authorList>
    </citation>
    <scope>NUCLEOTIDE SEQUENCE [LARGE SCALE GENOMIC DNA]</scope>
    <source>
        <strain evidence="7 8">DSM 108281</strain>
    </source>
</reference>
<evidence type="ECO:0000256" key="4">
    <source>
        <dbReference type="ARBA" id="ARBA00023157"/>
    </source>
</evidence>
<feature type="compositionally biased region" description="Polar residues" evidence="5">
    <location>
        <begin position="84"/>
        <end position="94"/>
    </location>
</feature>
<dbReference type="Proteomes" id="UP000310158">
    <property type="component" value="Unassembled WGS sequence"/>
</dbReference>
<evidence type="ECO:0000256" key="1">
    <source>
        <dbReference type="ARBA" id="ARBA00004613"/>
    </source>
</evidence>
<evidence type="ECO:0000256" key="5">
    <source>
        <dbReference type="SAM" id="MobiDB-lite"/>
    </source>
</evidence>
<proteinExistence type="predicted"/>
<feature type="region of interest" description="Disordered" evidence="5">
    <location>
        <begin position="291"/>
        <end position="316"/>
    </location>
</feature>
<comment type="subcellular location">
    <subcellularLocation>
        <location evidence="1">Secreted</location>
    </subcellularLocation>
</comment>
<organism evidence="7 8">
    <name type="scientific">Bondarzewia mesenterica</name>
    <dbReference type="NCBI Taxonomy" id="1095465"/>
    <lineage>
        <taxon>Eukaryota</taxon>
        <taxon>Fungi</taxon>
        <taxon>Dikarya</taxon>
        <taxon>Basidiomycota</taxon>
        <taxon>Agaricomycotina</taxon>
        <taxon>Agaricomycetes</taxon>
        <taxon>Russulales</taxon>
        <taxon>Bondarzewiaceae</taxon>
        <taxon>Bondarzewia</taxon>
    </lineage>
</organism>
<keyword evidence="3" id="KW-0732">Signal</keyword>
<evidence type="ECO:0000313" key="8">
    <source>
        <dbReference type="Proteomes" id="UP000310158"/>
    </source>
</evidence>
<dbReference type="CDD" id="cd12148">
    <property type="entry name" value="fungal_TF_MHR"/>
    <property type="match status" value="1"/>
</dbReference>
<dbReference type="AlphaFoldDB" id="A0A4S4M563"/>
<feature type="region of interest" description="Disordered" evidence="5">
    <location>
        <begin position="554"/>
        <end position="594"/>
    </location>
</feature>
<evidence type="ECO:0000259" key="6">
    <source>
        <dbReference type="PROSITE" id="PS52012"/>
    </source>
</evidence>
<feature type="region of interest" description="Disordered" evidence="5">
    <location>
        <begin position="612"/>
        <end position="657"/>
    </location>
</feature>
<feature type="compositionally biased region" description="Polar residues" evidence="5">
    <location>
        <begin position="726"/>
        <end position="735"/>
    </location>
</feature>
<feature type="compositionally biased region" description="Polar residues" evidence="5">
    <location>
        <begin position="615"/>
        <end position="625"/>
    </location>
</feature>
<sequence length="1028" mass="110859">MHLGHRQAADPERVRWAPARDLLARLFARRAADRFGLGRQNGADLGHGDGLVQDSSNPRARGSLIAAGSLDTILNLPPDYNADGYSSRQGSRSANLDPKEDDGERNGEGMFPAKLIRREHQFAKVDVFKRAAYAETSICDLQSHSLSVLHLFGCSPPQACWTTVGLGIHSALDVGAHRENFYNGTTKSACDETWKSAHSIGLHGVVFDSRDNVKRALRHLVSEPIVQGRAFLDAHAGTESSHCCSSFTDLSCVCTSQAFQSTAQQCLTSNCTSADQQAALQLQQTECASATGASSTGAPPTSGVSSSAPTTSASASASIPTAGSAASVASSAFSAASSSASSVSSVHSSLASSASQVLSSARSSLSSIASSATSAAASSSTNDGIRVGFGEGRALSGLALGIVTYRRHMGHFDPPLSEFGKLGDYKSRTELATKIELGLLRNGKYSRLDFRTDLPSFVRGVSSPVDRNLRRVAFSSVHANSSNPAIAALTILAECNTLSSQNAQLWKHIAKHRTAYSHVNKGLERVRAERDAYRAKLQALGEDVDVDVMLKSSRDRENALRVSSSTSGLRWSEKPAPQTSSQPRADPVRYQSDDLSHRDELVSRDRPNHIVIVSHSPSTPNSTSAAGAPSDLSVTASASTSISKPVHPRPRSDSVHADISHTSRFSAYRALAWTLSSVDTRILASRPKYAVRSSLDIQSFSPHGHASTHAFARSRVSLPDEAKRYTTTMADSPLTSPRWREHSHSRTSSPAPSSHNPVAAQELDTDKPLARKDLSDGDKARGTAAEDFTLPPFMHPSTPITSKPSSLLRQQQQAQMQALGYSQAVTIEQNHHVDTPTTPTANSYNPHMSFNSTSSTITSIIPPQSGHPALRALPLLPHDLPRTRIQVTNSTMCPNNRGKDVLSFIVSMDPGNGKEPWIEKLYSDVLGLDQRARARAGKNIGKKIANLPDGKLWRDHAPSKVDQRKMLIRLPIKYNDKIITFLTSDIIKGMYKPVSHEGYKEGYLTKHGKNFDGCKTQFFVLQAPMLEY</sequence>
<feature type="domain" description="CFEM" evidence="6">
    <location>
        <begin position="198"/>
        <end position="314"/>
    </location>
</feature>
<keyword evidence="2" id="KW-0964">Secreted</keyword>
<dbReference type="OrthoDB" id="185175at2759"/>
<feature type="region of interest" description="Disordered" evidence="5">
    <location>
        <begin position="726"/>
        <end position="795"/>
    </location>
</feature>
<accession>A0A4S4M563</accession>
<feature type="region of interest" description="Disordered" evidence="5">
    <location>
        <begin position="81"/>
        <end position="109"/>
    </location>
</feature>
<dbReference type="PROSITE" id="PS52012">
    <property type="entry name" value="CFEM"/>
    <property type="match status" value="1"/>
</dbReference>